<reference evidence="1 2" key="1">
    <citation type="submission" date="2015-09" db="EMBL/GenBank/DDBJ databases">
        <title>Genome announcement of multiple Pseudomonas syringae strains.</title>
        <authorList>
            <person name="Thakur S."/>
            <person name="Wang P.W."/>
            <person name="Gong Y."/>
            <person name="Weir B.S."/>
            <person name="Guttman D.S."/>
        </authorList>
    </citation>
    <scope>NUCLEOTIDE SEQUENCE [LARGE SCALE GENOMIC DNA]</scope>
    <source>
        <strain evidence="1 2">ICMP17001</strain>
    </source>
</reference>
<protein>
    <submittedName>
        <fullName evidence="1">ABC transporter permease</fullName>
    </submittedName>
</protein>
<gene>
    <name evidence="1" type="ORF">ALO75_200211</name>
</gene>
<dbReference type="EMBL" id="LJQC01000454">
    <property type="protein sequence ID" value="KPX00281.1"/>
    <property type="molecule type" value="Genomic_DNA"/>
</dbReference>
<accession>A0A0P9PKS1</accession>
<keyword evidence="2" id="KW-1185">Reference proteome</keyword>
<dbReference type="AlphaFoldDB" id="A0A0P9PKS1"/>
<comment type="caution">
    <text evidence="1">The sequence shown here is derived from an EMBL/GenBank/DDBJ whole genome shotgun (WGS) entry which is preliminary data.</text>
</comment>
<proteinExistence type="predicted"/>
<name>A0A0P9PKS1_9PSED</name>
<sequence length="41" mass="4465">MANKSLDSTINIPDTALLLPGTVMTVIVARDIDFSSVFQNR</sequence>
<dbReference type="Proteomes" id="UP000051335">
    <property type="component" value="Unassembled WGS sequence"/>
</dbReference>
<evidence type="ECO:0000313" key="2">
    <source>
        <dbReference type="Proteomes" id="UP000051335"/>
    </source>
</evidence>
<evidence type="ECO:0000313" key="1">
    <source>
        <dbReference type="EMBL" id="KPX00281.1"/>
    </source>
</evidence>
<organism evidence="1 2">
    <name type="scientific">Pseudomonas syringae pv. coryli</name>
    <dbReference type="NCBI Taxonomy" id="317659"/>
    <lineage>
        <taxon>Bacteria</taxon>
        <taxon>Pseudomonadati</taxon>
        <taxon>Pseudomonadota</taxon>
        <taxon>Gammaproteobacteria</taxon>
        <taxon>Pseudomonadales</taxon>
        <taxon>Pseudomonadaceae</taxon>
        <taxon>Pseudomonas</taxon>
    </lineage>
</organism>
<dbReference type="PATRIC" id="fig|317659.3.peg.233"/>